<dbReference type="EMBL" id="ML179040">
    <property type="protein sequence ID" value="THV06959.1"/>
    <property type="molecule type" value="Genomic_DNA"/>
</dbReference>
<dbReference type="Proteomes" id="UP000297245">
    <property type="component" value="Unassembled WGS sequence"/>
</dbReference>
<evidence type="ECO:0000313" key="1">
    <source>
        <dbReference type="EMBL" id="THV06959.1"/>
    </source>
</evidence>
<dbReference type="AlphaFoldDB" id="A0A4S8MW48"/>
<protein>
    <submittedName>
        <fullName evidence="1">Uncharacterized protein</fullName>
    </submittedName>
</protein>
<reference evidence="1 2" key="1">
    <citation type="journal article" date="2019" name="Nat. Ecol. Evol.">
        <title>Megaphylogeny resolves global patterns of mushroom evolution.</title>
        <authorList>
            <person name="Varga T."/>
            <person name="Krizsan K."/>
            <person name="Foldi C."/>
            <person name="Dima B."/>
            <person name="Sanchez-Garcia M."/>
            <person name="Sanchez-Ramirez S."/>
            <person name="Szollosi G.J."/>
            <person name="Szarkandi J.G."/>
            <person name="Papp V."/>
            <person name="Albert L."/>
            <person name="Andreopoulos W."/>
            <person name="Angelini C."/>
            <person name="Antonin V."/>
            <person name="Barry K.W."/>
            <person name="Bougher N.L."/>
            <person name="Buchanan P."/>
            <person name="Buyck B."/>
            <person name="Bense V."/>
            <person name="Catcheside P."/>
            <person name="Chovatia M."/>
            <person name="Cooper J."/>
            <person name="Damon W."/>
            <person name="Desjardin D."/>
            <person name="Finy P."/>
            <person name="Geml J."/>
            <person name="Haridas S."/>
            <person name="Hughes K."/>
            <person name="Justo A."/>
            <person name="Karasinski D."/>
            <person name="Kautmanova I."/>
            <person name="Kiss B."/>
            <person name="Kocsube S."/>
            <person name="Kotiranta H."/>
            <person name="LaButti K.M."/>
            <person name="Lechner B.E."/>
            <person name="Liimatainen K."/>
            <person name="Lipzen A."/>
            <person name="Lukacs Z."/>
            <person name="Mihaltcheva S."/>
            <person name="Morgado L.N."/>
            <person name="Niskanen T."/>
            <person name="Noordeloos M.E."/>
            <person name="Ohm R.A."/>
            <person name="Ortiz-Santana B."/>
            <person name="Ovrebo C."/>
            <person name="Racz N."/>
            <person name="Riley R."/>
            <person name="Savchenko A."/>
            <person name="Shiryaev A."/>
            <person name="Soop K."/>
            <person name="Spirin V."/>
            <person name="Szebenyi C."/>
            <person name="Tomsovsky M."/>
            <person name="Tulloss R.E."/>
            <person name="Uehling J."/>
            <person name="Grigoriev I.V."/>
            <person name="Vagvolgyi C."/>
            <person name="Papp T."/>
            <person name="Martin F.M."/>
            <person name="Miettinen O."/>
            <person name="Hibbett D.S."/>
            <person name="Nagy L.G."/>
        </authorList>
    </citation>
    <scope>NUCLEOTIDE SEQUENCE [LARGE SCALE GENOMIC DNA]</scope>
    <source>
        <strain evidence="1 2">CBS 962.96</strain>
    </source>
</reference>
<proteinExistence type="predicted"/>
<name>A0A4S8MW48_DENBC</name>
<keyword evidence="2" id="KW-1185">Reference proteome</keyword>
<organism evidence="1 2">
    <name type="scientific">Dendrothele bispora (strain CBS 962.96)</name>
    <dbReference type="NCBI Taxonomy" id="1314807"/>
    <lineage>
        <taxon>Eukaryota</taxon>
        <taxon>Fungi</taxon>
        <taxon>Dikarya</taxon>
        <taxon>Basidiomycota</taxon>
        <taxon>Agaricomycotina</taxon>
        <taxon>Agaricomycetes</taxon>
        <taxon>Agaricomycetidae</taxon>
        <taxon>Agaricales</taxon>
        <taxon>Agaricales incertae sedis</taxon>
        <taxon>Dendrothele</taxon>
    </lineage>
</organism>
<sequence>MSVRVNMCFVRISPCPSEGLKQCIAIIRYIWRRPSRIDQNWNNCEATRNKHLCPLSQSRVNITASQYLNIPRKGTRALFGFITHSCFVFLGHCSLQLPVIRILFSFRLFCRETAMTAMTFIMDWELPLK</sequence>
<accession>A0A4S8MW48</accession>
<gene>
    <name evidence="1" type="ORF">K435DRAFT_417628</name>
</gene>
<evidence type="ECO:0000313" key="2">
    <source>
        <dbReference type="Proteomes" id="UP000297245"/>
    </source>
</evidence>